<dbReference type="AlphaFoldDB" id="A0A6G1HBM0"/>
<sequence>MPRKRATTTRQARASARLSSSTHPNPASEPAQPSSQDPPPATATGSSPQTQPPAPENPLAPAPTPALPGPPPSLSISHHLTDEEQISLALQEDDSDVVPLSGISIDLGLEGFGRVSENAGAGTGEGVAGIEVGAGAGVGTGTGSEISSALGHMNDASIELDLHVEDVVDDGKAFGGLSEDGWAESVPDLQHILILLQDIGMMAALRARGLSDDVEGSEGAGVVLGEEGVRESIRSFVATHAVVLGKLAEAMSIFKSGGEGCMRALERCLRGHEAGVNMLRDALTMKLGREAVDYDLLWNRLDLSLKALSDSSTAFGMAVMV</sequence>
<protein>
    <submittedName>
        <fullName evidence="2">Uncharacterized protein</fullName>
    </submittedName>
</protein>
<feature type="compositionally biased region" description="Pro residues" evidence="1">
    <location>
        <begin position="50"/>
        <end position="73"/>
    </location>
</feature>
<accession>A0A6G1HBM0</accession>
<dbReference type="EMBL" id="ML977142">
    <property type="protein sequence ID" value="KAF1990442.1"/>
    <property type="molecule type" value="Genomic_DNA"/>
</dbReference>
<organism evidence="2 3">
    <name type="scientific">Aulographum hederae CBS 113979</name>
    <dbReference type="NCBI Taxonomy" id="1176131"/>
    <lineage>
        <taxon>Eukaryota</taxon>
        <taxon>Fungi</taxon>
        <taxon>Dikarya</taxon>
        <taxon>Ascomycota</taxon>
        <taxon>Pezizomycotina</taxon>
        <taxon>Dothideomycetes</taxon>
        <taxon>Pleosporomycetidae</taxon>
        <taxon>Aulographales</taxon>
        <taxon>Aulographaceae</taxon>
    </lineage>
</organism>
<gene>
    <name evidence="2" type="ORF">K402DRAFT_401274</name>
</gene>
<name>A0A6G1HBM0_9PEZI</name>
<evidence type="ECO:0000313" key="3">
    <source>
        <dbReference type="Proteomes" id="UP000800041"/>
    </source>
</evidence>
<evidence type="ECO:0000313" key="2">
    <source>
        <dbReference type="EMBL" id="KAF1990442.1"/>
    </source>
</evidence>
<dbReference type="Proteomes" id="UP000800041">
    <property type="component" value="Unassembled WGS sequence"/>
</dbReference>
<keyword evidence="3" id="KW-1185">Reference proteome</keyword>
<evidence type="ECO:0000256" key="1">
    <source>
        <dbReference type="SAM" id="MobiDB-lite"/>
    </source>
</evidence>
<reference evidence="2" key="1">
    <citation type="journal article" date="2020" name="Stud. Mycol.">
        <title>101 Dothideomycetes genomes: a test case for predicting lifestyles and emergence of pathogens.</title>
        <authorList>
            <person name="Haridas S."/>
            <person name="Albert R."/>
            <person name="Binder M."/>
            <person name="Bloem J."/>
            <person name="Labutti K."/>
            <person name="Salamov A."/>
            <person name="Andreopoulos B."/>
            <person name="Baker S."/>
            <person name="Barry K."/>
            <person name="Bills G."/>
            <person name="Bluhm B."/>
            <person name="Cannon C."/>
            <person name="Castanera R."/>
            <person name="Culley D."/>
            <person name="Daum C."/>
            <person name="Ezra D."/>
            <person name="Gonzalez J."/>
            <person name="Henrissat B."/>
            <person name="Kuo A."/>
            <person name="Liang C."/>
            <person name="Lipzen A."/>
            <person name="Lutzoni F."/>
            <person name="Magnuson J."/>
            <person name="Mondo S."/>
            <person name="Nolan M."/>
            <person name="Ohm R."/>
            <person name="Pangilinan J."/>
            <person name="Park H.-J."/>
            <person name="Ramirez L."/>
            <person name="Alfaro M."/>
            <person name="Sun H."/>
            <person name="Tritt A."/>
            <person name="Yoshinaga Y."/>
            <person name="Zwiers L.-H."/>
            <person name="Turgeon B."/>
            <person name="Goodwin S."/>
            <person name="Spatafora J."/>
            <person name="Crous P."/>
            <person name="Grigoriev I."/>
        </authorList>
    </citation>
    <scope>NUCLEOTIDE SEQUENCE</scope>
    <source>
        <strain evidence="2">CBS 113979</strain>
    </source>
</reference>
<feature type="compositionally biased region" description="Low complexity" evidence="1">
    <location>
        <begin position="8"/>
        <end position="35"/>
    </location>
</feature>
<proteinExistence type="predicted"/>
<feature type="region of interest" description="Disordered" evidence="1">
    <location>
        <begin position="1"/>
        <end position="77"/>
    </location>
</feature>